<dbReference type="InterPro" id="IPR008921">
    <property type="entry name" value="DNA_pol3_clamp-load_cplx_C"/>
</dbReference>
<dbReference type="OrthoDB" id="761538at2759"/>
<sequence length="446" mass="50946">MNSMETSQNNTDQGDYAGLLWVDRYRPTSFDDCSVHAGLNERLQRLVRMPTRLPHLFFYGPAGGGKRTRIRLILRLLYGPAVEHSHVEHRLVRVGDPVRAVEFTTVSSAYHIEMNPSDVGYSDRLLVQAVIKEIAASKPLTVNAERSDSSKASKDAVTDRPPFKVLVLYEVDRLTREAQQALRRTMEKYAQTCRLILVAESATRVLEPLRSRCLGIRVPAPTEAEMRSVLRQVRDSIGYLERPIADALLDQIVRASEGNLRAALLSLEASYWACKSGRKGSMAIEPDWRSLCHEIVDQIRKEQTPSSLLQVRGKFYDLLTHCVPSDIVFFTVLQRLLELVPETIGLQLCYWAAEYEYRLLQPNAWRCYVLLKVVHDQKIHLPRWLSYARQRSPARYSDDVRAMRRDRSVWGSASVRAELSMGLSQRAVHDDADAESTQHWAGYRLR</sequence>
<keyword evidence="1" id="KW-0235">DNA replication</keyword>
<dbReference type="GO" id="GO:0006281">
    <property type="term" value="P:DNA repair"/>
    <property type="evidence" value="ECO:0007669"/>
    <property type="project" value="TreeGrafter"/>
</dbReference>
<dbReference type="SUPFAM" id="SSF52540">
    <property type="entry name" value="P-loop containing nucleoside triphosphate hydrolases"/>
    <property type="match status" value="1"/>
</dbReference>
<dbReference type="GO" id="GO:0003689">
    <property type="term" value="F:DNA clamp loader activity"/>
    <property type="evidence" value="ECO:0007669"/>
    <property type="project" value="TreeGrafter"/>
</dbReference>
<dbReference type="AlphaFoldDB" id="A0A7J7IM81"/>
<dbReference type="EMBL" id="VWRR01000005">
    <property type="protein sequence ID" value="KAF6003754.1"/>
    <property type="molecule type" value="Genomic_DNA"/>
</dbReference>
<evidence type="ECO:0000313" key="3">
    <source>
        <dbReference type="Proteomes" id="UP000530660"/>
    </source>
</evidence>
<dbReference type="InterPro" id="IPR027417">
    <property type="entry name" value="P-loop_NTPase"/>
</dbReference>
<protein>
    <submittedName>
        <fullName evidence="2">Subunit of heteropentameric Replication factor C (RF-C)</fullName>
    </submittedName>
</protein>
<evidence type="ECO:0000256" key="1">
    <source>
        <dbReference type="ARBA" id="ARBA00022705"/>
    </source>
</evidence>
<dbReference type="GO" id="GO:0005663">
    <property type="term" value="C:DNA replication factor C complex"/>
    <property type="evidence" value="ECO:0007669"/>
    <property type="project" value="TreeGrafter"/>
</dbReference>
<dbReference type="Gene3D" id="1.20.272.10">
    <property type="match status" value="1"/>
</dbReference>
<dbReference type="FunFam" id="3.40.50.300:FF:000136">
    <property type="entry name" value="Replication factor C subunit 5"/>
    <property type="match status" value="1"/>
</dbReference>
<dbReference type="PANTHER" id="PTHR11669">
    <property type="entry name" value="REPLICATION FACTOR C / DNA POLYMERASE III GAMMA-TAU SUBUNIT"/>
    <property type="match status" value="1"/>
</dbReference>
<comment type="caution">
    <text evidence="2">The sequence shown here is derived from an EMBL/GenBank/DDBJ whole genome shotgun (WGS) entry which is preliminary data.</text>
</comment>
<name>A0A7J7IM81_9RHOD</name>
<reference evidence="2 3" key="1">
    <citation type="journal article" date="2020" name="J. Phycol.">
        <title>Comparative genome analysis reveals Cyanidiococcus gen. nov., a new extremophilic red algal genus sister to Cyanidioschyzon (Cyanidioschyzonaceae, Rhodophyta).</title>
        <authorList>
            <person name="Liu S.-L."/>
            <person name="Chiang Y.-R."/>
            <person name="Yoon H.S."/>
            <person name="Fu H.-Y."/>
        </authorList>
    </citation>
    <scope>NUCLEOTIDE SEQUENCE [LARGE SCALE GENOMIC DNA]</scope>
    <source>
        <strain evidence="2 3">THAL066</strain>
    </source>
</reference>
<dbReference type="GO" id="GO:0006261">
    <property type="term" value="P:DNA-templated DNA replication"/>
    <property type="evidence" value="ECO:0007669"/>
    <property type="project" value="TreeGrafter"/>
</dbReference>
<dbReference type="Proteomes" id="UP000530660">
    <property type="component" value="Unassembled WGS sequence"/>
</dbReference>
<dbReference type="Pfam" id="PF22534">
    <property type="entry name" value="RFC_C"/>
    <property type="match status" value="1"/>
</dbReference>
<dbReference type="Gene3D" id="3.40.50.300">
    <property type="entry name" value="P-loop containing nucleotide triphosphate hydrolases"/>
    <property type="match status" value="1"/>
</dbReference>
<dbReference type="Gene3D" id="1.10.8.60">
    <property type="match status" value="1"/>
</dbReference>
<dbReference type="PANTHER" id="PTHR11669:SF1">
    <property type="entry name" value="REPLICATION FACTOR C SUBUNIT 3"/>
    <property type="match status" value="1"/>
</dbReference>
<dbReference type="InterPro" id="IPR050238">
    <property type="entry name" value="DNA_Rep/Repair_Clamp_Loader"/>
</dbReference>
<dbReference type="GO" id="GO:0005634">
    <property type="term" value="C:nucleus"/>
    <property type="evidence" value="ECO:0007669"/>
    <property type="project" value="TreeGrafter"/>
</dbReference>
<evidence type="ECO:0000313" key="2">
    <source>
        <dbReference type="EMBL" id="KAF6003754.1"/>
    </source>
</evidence>
<keyword evidence="3" id="KW-1185">Reference proteome</keyword>
<accession>A0A7J7IM81</accession>
<dbReference type="GO" id="GO:0003677">
    <property type="term" value="F:DNA binding"/>
    <property type="evidence" value="ECO:0007669"/>
    <property type="project" value="InterPro"/>
</dbReference>
<dbReference type="SUPFAM" id="SSF48019">
    <property type="entry name" value="post-AAA+ oligomerization domain-like"/>
    <property type="match status" value="1"/>
</dbReference>
<gene>
    <name evidence="2" type="primary">RFC3</name>
    <name evidence="2" type="ORF">F1559_000739</name>
</gene>
<organism evidence="2 3">
    <name type="scientific">Cyanidiococcus yangmingshanensis</name>
    <dbReference type="NCBI Taxonomy" id="2690220"/>
    <lineage>
        <taxon>Eukaryota</taxon>
        <taxon>Rhodophyta</taxon>
        <taxon>Bangiophyceae</taxon>
        <taxon>Cyanidiales</taxon>
        <taxon>Cyanidiaceae</taxon>
        <taxon>Cyanidiococcus</taxon>
    </lineage>
</organism>
<proteinExistence type="predicted"/>